<accession>A0ABD1SQP3</accession>
<evidence type="ECO:0000256" key="1">
    <source>
        <dbReference type="SAM" id="MobiDB-lite"/>
    </source>
</evidence>
<name>A0ABD1SQP3_9LAMI</name>
<evidence type="ECO:0000313" key="3">
    <source>
        <dbReference type="Proteomes" id="UP001604277"/>
    </source>
</evidence>
<organism evidence="2 3">
    <name type="scientific">Forsythia ovata</name>
    <dbReference type="NCBI Taxonomy" id="205694"/>
    <lineage>
        <taxon>Eukaryota</taxon>
        <taxon>Viridiplantae</taxon>
        <taxon>Streptophyta</taxon>
        <taxon>Embryophyta</taxon>
        <taxon>Tracheophyta</taxon>
        <taxon>Spermatophyta</taxon>
        <taxon>Magnoliopsida</taxon>
        <taxon>eudicotyledons</taxon>
        <taxon>Gunneridae</taxon>
        <taxon>Pentapetalae</taxon>
        <taxon>asterids</taxon>
        <taxon>lamiids</taxon>
        <taxon>Lamiales</taxon>
        <taxon>Oleaceae</taxon>
        <taxon>Forsythieae</taxon>
        <taxon>Forsythia</taxon>
    </lineage>
</organism>
<evidence type="ECO:0000313" key="2">
    <source>
        <dbReference type="EMBL" id="KAL2503027.1"/>
    </source>
</evidence>
<reference evidence="3" key="1">
    <citation type="submission" date="2024-07" db="EMBL/GenBank/DDBJ databases">
        <title>Two chromosome-level genome assemblies of Korean endemic species Abeliophyllum distichum and Forsythia ovata (Oleaceae).</title>
        <authorList>
            <person name="Jang H."/>
        </authorList>
    </citation>
    <scope>NUCLEOTIDE SEQUENCE [LARGE SCALE GENOMIC DNA]</scope>
</reference>
<sequence length="105" mass="12621">MANGNKELLMSTIWRVEEKEEKFKDTKLKVTNQPGTTPTIHVPGKKKYKNDDVSEDSLTKIDPELHYSFQHNFQFLCLLFWGFFLGRERNYETIEWKIQTRKFYV</sequence>
<keyword evidence="3" id="KW-1185">Reference proteome</keyword>
<dbReference type="PANTHER" id="PTHR37191">
    <property type="entry name" value="ZINC FINGER/BTB DOMAIN PROTEIN"/>
    <property type="match status" value="1"/>
</dbReference>
<proteinExistence type="predicted"/>
<dbReference type="AlphaFoldDB" id="A0ABD1SQP3"/>
<protein>
    <submittedName>
        <fullName evidence="2">Uncharacterized protein</fullName>
    </submittedName>
</protein>
<dbReference type="EMBL" id="JBFOLJ010000010">
    <property type="protein sequence ID" value="KAL2503027.1"/>
    <property type="molecule type" value="Genomic_DNA"/>
</dbReference>
<dbReference type="PANTHER" id="PTHR37191:SF1">
    <property type="entry name" value="OS08G0112600 PROTEIN"/>
    <property type="match status" value="1"/>
</dbReference>
<gene>
    <name evidence="2" type="ORF">Fot_36875</name>
</gene>
<feature type="region of interest" description="Disordered" evidence="1">
    <location>
        <begin position="29"/>
        <end position="51"/>
    </location>
</feature>
<dbReference type="Proteomes" id="UP001604277">
    <property type="component" value="Unassembled WGS sequence"/>
</dbReference>
<comment type="caution">
    <text evidence="2">The sequence shown here is derived from an EMBL/GenBank/DDBJ whole genome shotgun (WGS) entry which is preliminary data.</text>
</comment>
<feature type="compositionally biased region" description="Polar residues" evidence="1">
    <location>
        <begin position="29"/>
        <end position="39"/>
    </location>
</feature>